<keyword evidence="1" id="KW-0067">ATP-binding</keyword>
<accession>A0ABX0V3K9</accession>
<dbReference type="Gene3D" id="3.30.470.20">
    <property type="entry name" value="ATP-grasp fold, B domain"/>
    <property type="match status" value="1"/>
</dbReference>
<dbReference type="EC" id="6.3.2.3" evidence="3"/>
<protein>
    <submittedName>
        <fullName evidence="3">Glutathione synthase</fullName>
        <ecNumber evidence="3">6.3.2.3</ecNumber>
    </submittedName>
</protein>
<evidence type="ECO:0000256" key="1">
    <source>
        <dbReference type="PROSITE-ProRule" id="PRU00409"/>
    </source>
</evidence>
<dbReference type="Gene3D" id="3.30.1490.20">
    <property type="entry name" value="ATP-grasp fold, A domain"/>
    <property type="match status" value="1"/>
</dbReference>
<comment type="caution">
    <text evidence="3">The sequence shown here is derived from an EMBL/GenBank/DDBJ whole genome shotgun (WGS) entry which is preliminary data.</text>
</comment>
<dbReference type="InterPro" id="IPR004218">
    <property type="entry name" value="GSHS_ATP-bd"/>
</dbReference>
<reference evidence="3 4" key="1">
    <citation type="submission" date="2020-03" db="EMBL/GenBank/DDBJ databases">
        <title>Genomic Encyclopedia of Type Strains, Phase IV (KMG-IV): sequencing the most valuable type-strain genomes for metagenomic binning, comparative biology and taxonomic classification.</title>
        <authorList>
            <person name="Goeker M."/>
        </authorList>
    </citation>
    <scope>NUCLEOTIDE SEQUENCE [LARGE SCALE GENOMIC DNA]</scope>
    <source>
        <strain evidence="3 4">DSM 103870</strain>
    </source>
</reference>
<evidence type="ECO:0000313" key="4">
    <source>
        <dbReference type="Proteomes" id="UP001429580"/>
    </source>
</evidence>
<dbReference type="Pfam" id="PF02955">
    <property type="entry name" value="GSH-S_ATP"/>
    <property type="match status" value="1"/>
</dbReference>
<organism evidence="3 4">
    <name type="scientific">Pseudochelatococcus lubricantis</name>
    <dbReference type="NCBI Taxonomy" id="1538102"/>
    <lineage>
        <taxon>Bacteria</taxon>
        <taxon>Pseudomonadati</taxon>
        <taxon>Pseudomonadota</taxon>
        <taxon>Alphaproteobacteria</taxon>
        <taxon>Hyphomicrobiales</taxon>
        <taxon>Chelatococcaceae</taxon>
        <taxon>Pseudochelatococcus</taxon>
    </lineage>
</organism>
<feature type="domain" description="ATP-grasp" evidence="2">
    <location>
        <begin position="137"/>
        <end position="327"/>
    </location>
</feature>
<evidence type="ECO:0000259" key="2">
    <source>
        <dbReference type="PROSITE" id="PS50975"/>
    </source>
</evidence>
<dbReference type="Proteomes" id="UP001429580">
    <property type="component" value="Unassembled WGS sequence"/>
</dbReference>
<dbReference type="PROSITE" id="PS50975">
    <property type="entry name" value="ATP_GRASP"/>
    <property type="match status" value="1"/>
</dbReference>
<dbReference type="NCBIfam" id="NF009110">
    <property type="entry name" value="PRK12458.1"/>
    <property type="match status" value="1"/>
</dbReference>
<dbReference type="InterPro" id="IPR011761">
    <property type="entry name" value="ATP-grasp"/>
</dbReference>
<dbReference type="SUPFAM" id="SSF56059">
    <property type="entry name" value="Glutathione synthetase ATP-binding domain-like"/>
    <property type="match status" value="1"/>
</dbReference>
<gene>
    <name evidence="3" type="ORF">FHS82_003599</name>
</gene>
<dbReference type="InterPro" id="IPR004215">
    <property type="entry name" value="GSHS_N"/>
</dbReference>
<dbReference type="PANTHER" id="PTHR21621:SF4">
    <property type="entry name" value="GLUTATHIONE SYNTHETASE"/>
    <property type="match status" value="1"/>
</dbReference>
<dbReference type="PANTHER" id="PTHR21621">
    <property type="entry name" value="RIBOSOMAL PROTEIN S6 MODIFICATION PROTEIN"/>
    <property type="match status" value="1"/>
</dbReference>
<sequence length="348" mass="37939">MRIAFFVNAIEGESPLFTTSLLAAAALSRDHEVIYVTPDDFTLRPDGALVVHAKVLPSKKFKKPETFHAALQDESLQRRTIEIGEIDALLLRNDPSLDLAARPWAAHAGILFGRFAAQRGVVVLNDPEALALAQNKLYFESFPDVVRPPALISRNIDEIRHFVESHPKGAILKPLQGSGRRNVFKVNSASKSNLNKVFEAVGVDGYIVAQPYLPEAKAGGIRLFLLNGQPLKHGDTYAALRRMPARGDQQSNICAIGAAAPARITDDILALAERVRPKLVADGVFLVGLDIVGDKLLEVNVFSPGGLWNMRELYGVDFSNPIIRAVENKVAAQAVSKEGIDNRMLATL</sequence>
<dbReference type="GO" id="GO:0004363">
    <property type="term" value="F:glutathione synthase activity"/>
    <property type="evidence" value="ECO:0007669"/>
    <property type="project" value="UniProtKB-EC"/>
</dbReference>
<name>A0ABX0V3K9_9HYPH</name>
<proteinExistence type="predicted"/>
<dbReference type="Pfam" id="PF02951">
    <property type="entry name" value="GSH-S_N"/>
    <property type="match status" value="1"/>
</dbReference>
<dbReference type="RefSeq" id="WP_166955407.1">
    <property type="nucleotide sequence ID" value="NZ_JAASQI010000010.1"/>
</dbReference>
<dbReference type="InterPro" id="IPR016185">
    <property type="entry name" value="PreATP-grasp_dom_sf"/>
</dbReference>
<dbReference type="Gene3D" id="3.40.50.20">
    <property type="match status" value="1"/>
</dbReference>
<dbReference type="EMBL" id="JAASQI010000010">
    <property type="protein sequence ID" value="NIJ59738.1"/>
    <property type="molecule type" value="Genomic_DNA"/>
</dbReference>
<keyword evidence="3" id="KW-0436">Ligase</keyword>
<evidence type="ECO:0000313" key="3">
    <source>
        <dbReference type="EMBL" id="NIJ59738.1"/>
    </source>
</evidence>
<keyword evidence="1" id="KW-0547">Nucleotide-binding</keyword>
<dbReference type="InterPro" id="IPR013815">
    <property type="entry name" value="ATP_grasp_subdomain_1"/>
</dbReference>
<dbReference type="SUPFAM" id="SSF52440">
    <property type="entry name" value="PreATP-grasp domain"/>
    <property type="match status" value="1"/>
</dbReference>
<keyword evidence="4" id="KW-1185">Reference proteome</keyword>